<dbReference type="InterPro" id="IPR027277">
    <property type="entry name" value="NadC/ModD"/>
</dbReference>
<keyword evidence="6 8" id="KW-0808">Transferase</keyword>
<reference evidence="11 12" key="1">
    <citation type="submission" date="2017-03" db="EMBL/GenBank/DDBJ databases">
        <title>Genome sequence of Clostridium hungatei DSM 14427.</title>
        <authorList>
            <person name="Poehlein A."/>
            <person name="Daniel R."/>
        </authorList>
    </citation>
    <scope>NUCLEOTIDE SEQUENCE [LARGE SCALE GENOMIC DNA]</scope>
    <source>
        <strain evidence="11 12">DSM 14427</strain>
    </source>
</reference>
<dbReference type="CDD" id="cd01573">
    <property type="entry name" value="modD_like"/>
    <property type="match status" value="1"/>
</dbReference>
<evidence type="ECO:0000256" key="5">
    <source>
        <dbReference type="ARBA" id="ARBA00022676"/>
    </source>
</evidence>
<evidence type="ECO:0000256" key="3">
    <source>
        <dbReference type="ARBA" id="ARBA00011944"/>
    </source>
</evidence>
<comment type="pathway">
    <text evidence="1">Cofactor biosynthesis; NAD(+) biosynthesis; nicotinate D-ribonucleotide from quinolinate: step 1/1.</text>
</comment>
<dbReference type="Pfam" id="PF01729">
    <property type="entry name" value="QRPTase_C"/>
    <property type="match status" value="1"/>
</dbReference>
<dbReference type="Pfam" id="PF02749">
    <property type="entry name" value="QRPTase_N"/>
    <property type="match status" value="1"/>
</dbReference>
<keyword evidence="5 8" id="KW-0328">Glycosyltransferase</keyword>
<name>A0A1V4SEN3_RUMHU</name>
<evidence type="ECO:0000256" key="4">
    <source>
        <dbReference type="ARBA" id="ARBA00019205"/>
    </source>
</evidence>
<dbReference type="STRING" id="48256.CLHUN_38310"/>
<sequence length="281" mass="30736">MFYTADETLDRFIKEDLPYIDLTSLVLEIGDQNGRICFTSREHAIICGSEEVIRIFNKLGAETVGFSPSGTCVSPGETFLEARGRAECLHMAWKVSMNILEYYSGIATRTRKLVDRVKAVSPKTELVTTRKLFPGTKELAVKAVVAGGGLPHRLGLSETILIFKQHLNFMGGIDGLLSRMEAVKARACEKKVIVETECEADAIKLCRAGADGIQFDKIPPVELGELVQKLRVINSNILLIATGGINDANVEEYAKTGVNSISTSWIYSGRPVDIGVDINIV</sequence>
<proteinExistence type="inferred from homology"/>
<dbReference type="GO" id="GO:0004514">
    <property type="term" value="F:nicotinate-nucleotide diphosphorylase (carboxylating) activity"/>
    <property type="evidence" value="ECO:0007669"/>
    <property type="project" value="UniProtKB-EC"/>
</dbReference>
<organism evidence="11 12">
    <name type="scientific">Ruminiclostridium hungatei</name>
    <name type="common">Clostridium hungatei</name>
    <dbReference type="NCBI Taxonomy" id="48256"/>
    <lineage>
        <taxon>Bacteria</taxon>
        <taxon>Bacillati</taxon>
        <taxon>Bacillota</taxon>
        <taxon>Clostridia</taxon>
        <taxon>Eubacteriales</taxon>
        <taxon>Oscillospiraceae</taxon>
        <taxon>Ruminiclostridium</taxon>
    </lineage>
</organism>
<dbReference type="SUPFAM" id="SSF51690">
    <property type="entry name" value="Nicotinate/Quinolinate PRTase C-terminal domain-like"/>
    <property type="match status" value="1"/>
</dbReference>
<dbReference type="InterPro" id="IPR013785">
    <property type="entry name" value="Aldolase_TIM"/>
</dbReference>
<dbReference type="GO" id="GO:0005737">
    <property type="term" value="C:cytoplasm"/>
    <property type="evidence" value="ECO:0007669"/>
    <property type="project" value="TreeGrafter"/>
</dbReference>
<dbReference type="RefSeq" id="WP_080066244.1">
    <property type="nucleotide sequence ID" value="NZ_MZGX01000031.1"/>
</dbReference>
<dbReference type="InterPro" id="IPR037128">
    <property type="entry name" value="Quinolinate_PRibosylTase_N_sf"/>
</dbReference>
<comment type="similarity">
    <text evidence="2 8">Belongs to the NadC/ModD family.</text>
</comment>
<dbReference type="GO" id="GO:0009435">
    <property type="term" value="P:NAD+ biosynthetic process"/>
    <property type="evidence" value="ECO:0007669"/>
    <property type="project" value="InterPro"/>
</dbReference>
<dbReference type="InterPro" id="IPR006242">
    <property type="entry name" value="ModD"/>
</dbReference>
<comment type="catalytic activity">
    <reaction evidence="7">
        <text>nicotinate beta-D-ribonucleotide + CO2 + diphosphate = quinolinate + 5-phospho-alpha-D-ribose 1-diphosphate + 2 H(+)</text>
        <dbReference type="Rhea" id="RHEA:12733"/>
        <dbReference type="ChEBI" id="CHEBI:15378"/>
        <dbReference type="ChEBI" id="CHEBI:16526"/>
        <dbReference type="ChEBI" id="CHEBI:29959"/>
        <dbReference type="ChEBI" id="CHEBI:33019"/>
        <dbReference type="ChEBI" id="CHEBI:57502"/>
        <dbReference type="ChEBI" id="CHEBI:58017"/>
        <dbReference type="EC" id="2.4.2.19"/>
    </reaction>
</comment>
<comment type="caution">
    <text evidence="11">The sequence shown here is derived from an EMBL/GenBank/DDBJ whole genome shotgun (WGS) entry which is preliminary data.</text>
</comment>
<dbReference type="FunFam" id="3.20.20.70:FF:000030">
    <property type="entry name" value="Nicotinate-nucleotide pyrophosphorylase, carboxylating"/>
    <property type="match status" value="1"/>
</dbReference>
<dbReference type="GO" id="GO:0034213">
    <property type="term" value="P:quinolinate catabolic process"/>
    <property type="evidence" value="ECO:0007669"/>
    <property type="project" value="TreeGrafter"/>
</dbReference>
<evidence type="ECO:0000313" key="11">
    <source>
        <dbReference type="EMBL" id="OPX42310.1"/>
    </source>
</evidence>
<dbReference type="InterPro" id="IPR022412">
    <property type="entry name" value="Quinolinate_PRibosylTrfase_N"/>
</dbReference>
<dbReference type="PANTHER" id="PTHR32179:SF4">
    <property type="entry name" value="PYROPHOSPHORYLASE MODD-RELATED"/>
    <property type="match status" value="1"/>
</dbReference>
<evidence type="ECO:0000256" key="8">
    <source>
        <dbReference type="PIRNR" id="PIRNR006250"/>
    </source>
</evidence>
<evidence type="ECO:0000313" key="12">
    <source>
        <dbReference type="Proteomes" id="UP000191554"/>
    </source>
</evidence>
<dbReference type="PANTHER" id="PTHR32179">
    <property type="entry name" value="NICOTINATE-NUCLEOTIDE PYROPHOSPHORYLASE [CARBOXYLATING]"/>
    <property type="match status" value="1"/>
</dbReference>
<evidence type="ECO:0000256" key="1">
    <source>
        <dbReference type="ARBA" id="ARBA00004893"/>
    </source>
</evidence>
<evidence type="ECO:0000256" key="7">
    <source>
        <dbReference type="ARBA" id="ARBA00047445"/>
    </source>
</evidence>
<dbReference type="InterPro" id="IPR002638">
    <property type="entry name" value="Quinolinate_PRibosylTrfase_C"/>
</dbReference>
<dbReference type="SUPFAM" id="SSF54675">
    <property type="entry name" value="Nicotinate/Quinolinate PRTase N-terminal domain-like"/>
    <property type="match status" value="1"/>
</dbReference>
<evidence type="ECO:0000256" key="2">
    <source>
        <dbReference type="ARBA" id="ARBA00009400"/>
    </source>
</evidence>
<dbReference type="EC" id="2.4.2.19" evidence="3"/>
<evidence type="ECO:0000259" key="9">
    <source>
        <dbReference type="Pfam" id="PF01729"/>
    </source>
</evidence>
<dbReference type="NCBIfam" id="TIGR01334">
    <property type="entry name" value="modD"/>
    <property type="match status" value="1"/>
</dbReference>
<gene>
    <name evidence="11" type="primary">nadC_2</name>
    <name evidence="11" type="ORF">CLHUN_38310</name>
</gene>
<dbReference type="Gene3D" id="3.20.20.70">
    <property type="entry name" value="Aldolase class I"/>
    <property type="match status" value="1"/>
</dbReference>
<dbReference type="Gene3D" id="3.90.1170.20">
    <property type="entry name" value="Quinolinate phosphoribosyl transferase, N-terminal domain"/>
    <property type="match status" value="1"/>
</dbReference>
<feature type="domain" description="Quinolinate phosphoribosyl transferase C-terminal" evidence="9">
    <location>
        <begin position="106"/>
        <end position="276"/>
    </location>
</feature>
<dbReference type="OrthoDB" id="9770610at2"/>
<dbReference type="PIRSF" id="PIRSF006250">
    <property type="entry name" value="NadC_ModD"/>
    <property type="match status" value="1"/>
</dbReference>
<dbReference type="Proteomes" id="UP000191554">
    <property type="component" value="Unassembled WGS sequence"/>
</dbReference>
<dbReference type="AlphaFoldDB" id="A0A1V4SEN3"/>
<keyword evidence="12" id="KW-1185">Reference proteome</keyword>
<dbReference type="InterPro" id="IPR036068">
    <property type="entry name" value="Nicotinate_pribotase-like_C"/>
</dbReference>
<evidence type="ECO:0000259" key="10">
    <source>
        <dbReference type="Pfam" id="PF02749"/>
    </source>
</evidence>
<evidence type="ECO:0000256" key="6">
    <source>
        <dbReference type="ARBA" id="ARBA00022679"/>
    </source>
</evidence>
<dbReference type="EMBL" id="MZGX01000031">
    <property type="protein sequence ID" value="OPX42310.1"/>
    <property type="molecule type" value="Genomic_DNA"/>
</dbReference>
<protein>
    <recommendedName>
        <fullName evidence="4">Putative pyrophosphorylase ModD</fullName>
        <ecNumber evidence="3">2.4.2.19</ecNumber>
    </recommendedName>
</protein>
<feature type="domain" description="Quinolinate phosphoribosyl transferase N-terminal" evidence="10">
    <location>
        <begin position="21"/>
        <end position="104"/>
    </location>
</feature>
<accession>A0A1V4SEN3</accession>